<feature type="domain" description="CCHC-type" evidence="2">
    <location>
        <begin position="32"/>
        <end position="45"/>
    </location>
</feature>
<proteinExistence type="predicted"/>
<evidence type="ECO:0000256" key="1">
    <source>
        <dbReference type="PROSITE-ProRule" id="PRU00047"/>
    </source>
</evidence>
<evidence type="ECO:0000313" key="3">
    <source>
        <dbReference type="EMBL" id="CAJ1967097.1"/>
    </source>
</evidence>
<keyword evidence="1" id="KW-0862">Zinc</keyword>
<dbReference type="InterPro" id="IPR001878">
    <property type="entry name" value="Znf_CCHC"/>
</dbReference>
<sequence>MTATTTTTICHIPTHGHKRKGTNITPDPVMVCWHCGATGHTQNKCVAFHLQRAMIQLLPNAANPYIRELVQQSAQKTLANAVLNGKQGAHLSFGGSPWQLQMDWPIRSPPPPFPTPGVWHLGVYYGDD</sequence>
<comment type="caution">
    <text evidence="3">The sequence shown here is derived from an EMBL/GenBank/DDBJ whole genome shotgun (WGS) entry which is preliminary data.</text>
</comment>
<keyword evidence="4" id="KW-1185">Reference proteome</keyword>
<gene>
    <name evidence="3" type="ORF">CYCCA115_LOCUS22612</name>
</gene>
<keyword evidence="1" id="KW-0863">Zinc-finger</keyword>
<keyword evidence="1" id="KW-0479">Metal-binding</keyword>
<dbReference type="PROSITE" id="PS50158">
    <property type="entry name" value="ZF_CCHC"/>
    <property type="match status" value="1"/>
</dbReference>
<accession>A0AAD2G9V0</accession>
<dbReference type="Proteomes" id="UP001295423">
    <property type="component" value="Unassembled WGS sequence"/>
</dbReference>
<dbReference type="EMBL" id="CAKOGP040002313">
    <property type="protein sequence ID" value="CAJ1967097.1"/>
    <property type="molecule type" value="Genomic_DNA"/>
</dbReference>
<name>A0AAD2G9V0_9STRA</name>
<organism evidence="3 4">
    <name type="scientific">Cylindrotheca closterium</name>
    <dbReference type="NCBI Taxonomy" id="2856"/>
    <lineage>
        <taxon>Eukaryota</taxon>
        <taxon>Sar</taxon>
        <taxon>Stramenopiles</taxon>
        <taxon>Ochrophyta</taxon>
        <taxon>Bacillariophyta</taxon>
        <taxon>Bacillariophyceae</taxon>
        <taxon>Bacillariophycidae</taxon>
        <taxon>Bacillariales</taxon>
        <taxon>Bacillariaceae</taxon>
        <taxon>Cylindrotheca</taxon>
    </lineage>
</organism>
<dbReference type="GO" id="GO:0003676">
    <property type="term" value="F:nucleic acid binding"/>
    <property type="evidence" value="ECO:0007669"/>
    <property type="project" value="InterPro"/>
</dbReference>
<dbReference type="AlphaFoldDB" id="A0AAD2G9V0"/>
<reference evidence="3" key="1">
    <citation type="submission" date="2023-08" db="EMBL/GenBank/DDBJ databases">
        <authorList>
            <person name="Audoor S."/>
            <person name="Bilcke G."/>
        </authorList>
    </citation>
    <scope>NUCLEOTIDE SEQUENCE</scope>
</reference>
<protein>
    <recommendedName>
        <fullName evidence="2">CCHC-type domain-containing protein</fullName>
    </recommendedName>
</protein>
<evidence type="ECO:0000259" key="2">
    <source>
        <dbReference type="PROSITE" id="PS50158"/>
    </source>
</evidence>
<evidence type="ECO:0000313" key="4">
    <source>
        <dbReference type="Proteomes" id="UP001295423"/>
    </source>
</evidence>
<dbReference type="GO" id="GO:0008270">
    <property type="term" value="F:zinc ion binding"/>
    <property type="evidence" value="ECO:0007669"/>
    <property type="project" value="UniProtKB-KW"/>
</dbReference>